<dbReference type="Pfam" id="PF01464">
    <property type="entry name" value="SLT"/>
    <property type="match status" value="1"/>
</dbReference>
<dbReference type="InterPro" id="IPR008258">
    <property type="entry name" value="Transglycosylase_SLT_dom_1"/>
</dbReference>
<accession>A0A4P6L5U4</accession>
<gene>
    <name evidence="3" type="ORF">EWM63_30895</name>
</gene>
<dbReference type="Proteomes" id="UP000290637">
    <property type="component" value="Chromosome"/>
</dbReference>
<evidence type="ECO:0000313" key="4">
    <source>
        <dbReference type="Proteomes" id="UP000290637"/>
    </source>
</evidence>
<protein>
    <submittedName>
        <fullName evidence="3">Lytic transglycosylase</fullName>
    </submittedName>
</protein>
<organism evidence="3 4">
    <name type="scientific">Pseudoduganella lutea</name>
    <dbReference type="NCBI Taxonomy" id="321985"/>
    <lineage>
        <taxon>Bacteria</taxon>
        <taxon>Pseudomonadati</taxon>
        <taxon>Pseudomonadota</taxon>
        <taxon>Betaproteobacteria</taxon>
        <taxon>Burkholderiales</taxon>
        <taxon>Oxalobacteraceae</taxon>
        <taxon>Telluria group</taxon>
        <taxon>Pseudoduganella</taxon>
    </lineage>
</organism>
<name>A0A4P6L5U4_9BURK</name>
<keyword evidence="4" id="KW-1185">Reference proteome</keyword>
<dbReference type="Gene3D" id="1.10.530.10">
    <property type="match status" value="1"/>
</dbReference>
<proteinExistence type="inferred from homology"/>
<evidence type="ECO:0000259" key="2">
    <source>
        <dbReference type="Pfam" id="PF01464"/>
    </source>
</evidence>
<dbReference type="InterPro" id="IPR023346">
    <property type="entry name" value="Lysozyme-like_dom_sf"/>
</dbReference>
<dbReference type="RefSeq" id="WP_130189941.1">
    <property type="nucleotide sequence ID" value="NZ_CP035913.1"/>
</dbReference>
<dbReference type="PANTHER" id="PTHR37423:SF2">
    <property type="entry name" value="MEMBRANE-BOUND LYTIC MUREIN TRANSGLYCOSYLASE C"/>
    <property type="match status" value="1"/>
</dbReference>
<dbReference type="SUPFAM" id="SSF53955">
    <property type="entry name" value="Lysozyme-like"/>
    <property type="match status" value="1"/>
</dbReference>
<comment type="similarity">
    <text evidence="1">Belongs to the transglycosylase Slt family.</text>
</comment>
<reference evidence="3 4" key="1">
    <citation type="submission" date="2019-02" db="EMBL/GenBank/DDBJ databases">
        <title>Draft Genome Sequences of Six Type Strains of the Genus Massilia.</title>
        <authorList>
            <person name="Miess H."/>
            <person name="Frediansyhah A."/>
            <person name="Gross H."/>
        </authorList>
    </citation>
    <scope>NUCLEOTIDE SEQUENCE [LARGE SCALE GENOMIC DNA]</scope>
    <source>
        <strain evidence="3 4">DSM 17473</strain>
    </source>
</reference>
<dbReference type="KEGG" id="plue:EWM63_30895"/>
<dbReference type="CDD" id="cd00254">
    <property type="entry name" value="LT-like"/>
    <property type="match status" value="1"/>
</dbReference>
<sequence length="1488" mass="165177">MPTIDLNEARKITSEKEAQYGIPSGTLFKIGGIESSFNKNAVSPKGARSYFQFMPSTAQAYNVTYGDFPSEADGAARYIKDNLAKYGGSLELALADYNGGPKAASALARGKPWAETSDYLAKFYKGAKPATEVPISTQFSTGTETPLTASPGASELYRDSEQQQSEYGGFVNGVGNLPGAISRGFQVDNSVYNWWQDRGVKETDPDFRWNDERTSNYLDGVPEQHWGYILQATSDREAAHRKARMADSLQKEAELGRMGVAGFGGRLIGGLADLPTLIAFVPGMGGEGLLTVGSRVANAARLGLFNAGANVAFDAAAGRYRPTYTHDQLYMSAAMGLGLGAVIGGAINPARIGATRLARENQELAQLGRREASVSQKQELVDLVGEKNIDHVKADAHLGTRSDAVNVDERVAAGNAVDEVDEITARVREEVKSDIPVYERTNLMRRRIEGLGDDTVKSRLSSLKGSDDTLIAGLAARLEGQIGDDIRIVTRREDFRSYYDAGRHEIHLSKGAEDWVALHEIAHAATVNKIRFGLDNPTSAHGHLTKELHGVYEEVRKAAAGRTFSDYKTDYYLKNIDEFVAGMYSGKSEFVEFLAKTQVSGQTLLSKAVDIVRRILGMAPGEHNALTKAMGLTDELISTPLQMKQTLVHKRTGAQEKVDYLMTPANSGVDAATAAAATRAEIPTVFGWGLGLENRLGGEKAPEAVRELASKLFGTTIGYKGHSVVKANAWDDTTKWADSWAVEMRKGTYPVFEEWFKKQDLPYHQKGQAFEDFGTQVSNYIRGFEDDFSPEVIKAGDHMRKTLDKVREYINNPLRDEGMQKRGLTETELRDPETNEVALVGKLEKNPNYLPRKHDVNKWNDMATSFGREAVEGWWARAYQSGREGISDEAAAKWSKWYVRTVEEAHANRSQDLLEDMMRGTDKDGLKESLMRNGMFSDWEAQKIMDDMFPPPGSDAGRIASLKHRNTINETYTESWTRADGEKVQVSLNDFTHSNAFDLVEPYLRRTAGSVALAKHLDIYKSTHIQDRILDATTNKLGSGFKQPADLEKFRTDLQFAFDRLQGLPQEQFSTLNKSMEMWRNFNVIRLMGGAVWNQATEMSQIVGSMGWRTTMGAIPELRSLTRDIASGKAPNDILDHLENTIGGVGSEYVARMEFTAKDDWVRHKGDTAFNRRLDQLDTAQRKLARGVLDYTGMTPIMIQQKRVHAVALVNHWVSAAKGTESKFLTPERLAWMGLDQQDYRSVLKAIDTYTKPAQGEFSKSHKMDFEGWQKADPKTYSQFMTAIHRESRRVVQENDLGSMIPLMGTTLGKTVFQFMNFSLHGWNKSLQFAMNHRDWSTLSTVLHGSLFASLAYMGRTMLTSQGMDPQKQQEFLAQRMAPGQIVANSFGRIAQASLLPVAFDTVSPYPLFSGMRTTSDLSSFASNPTYQAINGLISMKKLVRNGVSDEYQTTEKDIRTWGRLLPLNNVVPVSTMLNSLANDYPSSEAER</sequence>
<dbReference type="EMBL" id="CP035913">
    <property type="protein sequence ID" value="QBE66834.1"/>
    <property type="molecule type" value="Genomic_DNA"/>
</dbReference>
<feature type="domain" description="Transglycosylase SLT" evidence="2">
    <location>
        <begin position="14"/>
        <end position="109"/>
    </location>
</feature>
<evidence type="ECO:0000313" key="3">
    <source>
        <dbReference type="EMBL" id="QBE66834.1"/>
    </source>
</evidence>
<dbReference type="OrthoDB" id="9815002at2"/>
<dbReference type="PANTHER" id="PTHR37423">
    <property type="entry name" value="SOLUBLE LYTIC MUREIN TRANSGLYCOSYLASE-RELATED"/>
    <property type="match status" value="1"/>
</dbReference>
<evidence type="ECO:0000256" key="1">
    <source>
        <dbReference type="ARBA" id="ARBA00007734"/>
    </source>
</evidence>